<dbReference type="GO" id="GO:0000139">
    <property type="term" value="C:Golgi membrane"/>
    <property type="evidence" value="ECO:0007669"/>
    <property type="project" value="UniProtKB-SubCell"/>
</dbReference>
<feature type="region of interest" description="Disordered" evidence="9">
    <location>
        <begin position="91"/>
        <end position="116"/>
    </location>
</feature>
<proteinExistence type="inferred from homology"/>
<protein>
    <recommendedName>
        <fullName evidence="13">Golgi SNAP receptor complex member 1</fullName>
    </recommendedName>
</protein>
<reference evidence="11" key="1">
    <citation type="submission" date="2023-01" db="EMBL/GenBank/DDBJ databases">
        <title>The chitinases involved in constricting ring structure development in the nematode-trapping fungus Drechslerella dactyloides.</title>
        <authorList>
            <person name="Wang R."/>
            <person name="Zhang L."/>
            <person name="Tang P."/>
            <person name="Li S."/>
            <person name="Liang L."/>
        </authorList>
    </citation>
    <scope>NUCLEOTIDE SEQUENCE</scope>
    <source>
        <strain evidence="11">YMF1.00031</strain>
    </source>
</reference>
<keyword evidence="3" id="KW-0813">Transport</keyword>
<evidence type="ECO:0000313" key="11">
    <source>
        <dbReference type="EMBL" id="KAJ6259142.1"/>
    </source>
</evidence>
<dbReference type="PANTHER" id="PTHR21094">
    <property type="entry name" value="GOS-28 SNARE- RELATED"/>
    <property type="match status" value="1"/>
</dbReference>
<evidence type="ECO:0000256" key="6">
    <source>
        <dbReference type="ARBA" id="ARBA00022989"/>
    </source>
</evidence>
<sequence length="394" mass="43586">MPHIHLGEFRAGATGNLLHSQSSKLGLQLIELLGQVGLGLVPQLGGLDTRLHHETHNPSVDISQDGSSWQQPTNGCTVTWPGVNVAANARNTSTPQHFGRPVPTVRDTAPPSSRLPPTEPVYANIVRRGFLAAPSHAVSALAIPSTIARIRAWTREVPTSHRLTPSAAAMSTTSGWAQLRQQARSLETQTDNLFQTYSSFSSNPSKKPSEEEIRIESQLQELLARRDTVVASLSRTLDSDSAATSSATKLQNVLRHKEILSDHRKEYQRLKAAVTQARNHTNLLSSVRDDINQYRTSTNVDPSREAEYRLEERDAIDRSHDMADRVLSTAYEVNHGLGQQQMMLASINQRIKGAAMQIPGINTLIGKINTRKKRDSVILACLMSFCFLMLLWMR</sequence>
<evidence type="ECO:0000256" key="8">
    <source>
        <dbReference type="ARBA" id="ARBA00023136"/>
    </source>
</evidence>
<evidence type="ECO:0000256" key="10">
    <source>
        <dbReference type="SAM" id="Phobius"/>
    </source>
</evidence>
<organism evidence="11 12">
    <name type="scientific">Drechslerella dactyloides</name>
    <name type="common">Nematode-trapping fungus</name>
    <name type="synonym">Arthrobotrys dactyloides</name>
    <dbReference type="NCBI Taxonomy" id="74499"/>
    <lineage>
        <taxon>Eukaryota</taxon>
        <taxon>Fungi</taxon>
        <taxon>Dikarya</taxon>
        <taxon>Ascomycota</taxon>
        <taxon>Pezizomycotina</taxon>
        <taxon>Orbiliomycetes</taxon>
        <taxon>Orbiliales</taxon>
        <taxon>Orbiliaceae</taxon>
        <taxon>Drechslerella</taxon>
    </lineage>
</organism>
<dbReference type="GO" id="GO:0006888">
    <property type="term" value="P:endoplasmic reticulum to Golgi vesicle-mediated transport"/>
    <property type="evidence" value="ECO:0007669"/>
    <property type="project" value="InterPro"/>
</dbReference>
<dbReference type="GO" id="GO:0006906">
    <property type="term" value="P:vesicle fusion"/>
    <property type="evidence" value="ECO:0007669"/>
    <property type="project" value="TreeGrafter"/>
</dbReference>
<dbReference type="InterPro" id="IPR023601">
    <property type="entry name" value="Golgi_SNAP_su1"/>
</dbReference>
<keyword evidence="6 10" id="KW-1133">Transmembrane helix</keyword>
<dbReference type="PANTHER" id="PTHR21094:SF2">
    <property type="entry name" value="GOLGI SNAP RECEPTOR COMPLEX MEMBER 1"/>
    <property type="match status" value="1"/>
</dbReference>
<feature type="transmembrane region" description="Helical" evidence="10">
    <location>
        <begin position="376"/>
        <end position="393"/>
    </location>
</feature>
<evidence type="ECO:0008006" key="13">
    <source>
        <dbReference type="Google" id="ProtNLM"/>
    </source>
</evidence>
<evidence type="ECO:0000256" key="3">
    <source>
        <dbReference type="ARBA" id="ARBA00022448"/>
    </source>
</evidence>
<gene>
    <name evidence="11" type="ORF">Dda_6039</name>
</gene>
<dbReference type="GO" id="GO:0005797">
    <property type="term" value="C:Golgi medial cisterna"/>
    <property type="evidence" value="ECO:0007669"/>
    <property type="project" value="TreeGrafter"/>
</dbReference>
<evidence type="ECO:0000256" key="9">
    <source>
        <dbReference type="SAM" id="MobiDB-lite"/>
    </source>
</evidence>
<evidence type="ECO:0000313" key="12">
    <source>
        <dbReference type="Proteomes" id="UP001221413"/>
    </source>
</evidence>
<keyword evidence="5" id="KW-0653">Protein transport</keyword>
<dbReference type="Pfam" id="PF12352">
    <property type="entry name" value="V-SNARE_C"/>
    <property type="match status" value="1"/>
</dbReference>
<keyword evidence="7" id="KW-0333">Golgi apparatus</keyword>
<dbReference type="GO" id="GO:0031201">
    <property type="term" value="C:SNARE complex"/>
    <property type="evidence" value="ECO:0007669"/>
    <property type="project" value="TreeGrafter"/>
</dbReference>
<keyword evidence="12" id="KW-1185">Reference proteome</keyword>
<evidence type="ECO:0000256" key="5">
    <source>
        <dbReference type="ARBA" id="ARBA00022927"/>
    </source>
</evidence>
<evidence type="ECO:0000256" key="1">
    <source>
        <dbReference type="ARBA" id="ARBA00004409"/>
    </source>
</evidence>
<accession>A0AAD6IVJ4</accession>
<name>A0AAD6IVJ4_DREDA</name>
<dbReference type="GO" id="GO:0048219">
    <property type="term" value="P:inter-Golgi cisterna vesicle-mediated transport"/>
    <property type="evidence" value="ECO:0007669"/>
    <property type="project" value="TreeGrafter"/>
</dbReference>
<dbReference type="GO" id="GO:0005801">
    <property type="term" value="C:cis-Golgi network"/>
    <property type="evidence" value="ECO:0007669"/>
    <property type="project" value="InterPro"/>
</dbReference>
<evidence type="ECO:0000256" key="4">
    <source>
        <dbReference type="ARBA" id="ARBA00022692"/>
    </source>
</evidence>
<keyword evidence="8 10" id="KW-0472">Membrane</keyword>
<dbReference type="Proteomes" id="UP001221413">
    <property type="component" value="Unassembled WGS sequence"/>
</dbReference>
<evidence type="ECO:0000256" key="7">
    <source>
        <dbReference type="ARBA" id="ARBA00023034"/>
    </source>
</evidence>
<comment type="similarity">
    <text evidence="2">Belongs to the GOSR1 family.</text>
</comment>
<keyword evidence="4 10" id="KW-0812">Transmembrane</keyword>
<comment type="caution">
    <text evidence="11">The sequence shown here is derived from an EMBL/GenBank/DDBJ whole genome shotgun (WGS) entry which is preliminary data.</text>
</comment>
<dbReference type="GO" id="GO:0015031">
    <property type="term" value="P:protein transport"/>
    <property type="evidence" value="ECO:0007669"/>
    <property type="project" value="UniProtKB-KW"/>
</dbReference>
<dbReference type="EMBL" id="JAQGDS010000007">
    <property type="protein sequence ID" value="KAJ6259142.1"/>
    <property type="molecule type" value="Genomic_DNA"/>
</dbReference>
<comment type="subcellular location">
    <subcellularLocation>
        <location evidence="1">Golgi apparatus membrane</location>
        <topology evidence="1">Single-pass type IV membrane protein</topology>
    </subcellularLocation>
</comment>
<dbReference type="GO" id="GO:0005484">
    <property type="term" value="F:SNAP receptor activity"/>
    <property type="evidence" value="ECO:0007669"/>
    <property type="project" value="TreeGrafter"/>
</dbReference>
<dbReference type="AlphaFoldDB" id="A0AAD6IVJ4"/>
<evidence type="ECO:0000256" key="2">
    <source>
        <dbReference type="ARBA" id="ARBA00008473"/>
    </source>
</evidence>